<dbReference type="Gene3D" id="3.40.50.2300">
    <property type="match status" value="1"/>
</dbReference>
<proteinExistence type="predicted"/>
<dbReference type="InterPro" id="IPR001789">
    <property type="entry name" value="Sig_transdc_resp-reg_receiver"/>
</dbReference>
<name>A0A285TQL5_9HYPH</name>
<dbReference type="STRING" id="538381.GCA_001696535_00477"/>
<dbReference type="Pfam" id="PF00072">
    <property type="entry name" value="Response_reg"/>
    <property type="match status" value="1"/>
</dbReference>
<sequence>MVLDLSAVSVLVIDDNSHMRSLFRAILGGFGIRRISDASDGADGLAATLERKPDVVICDWVMSPLNGAEFLSILRGDTDAGVATTPVIMVSADARKPVVLKAVELGIHEFLAKPVSPAMLYQRLQRVLTEHRPFVRAVDRLRPAPRGSFEPSAMPAPEVAAAALKQQGAAGGQGTVYL</sequence>
<dbReference type="RefSeq" id="WP_067215572.1">
    <property type="nucleotide sequence ID" value="NZ_MBQE01000001.1"/>
</dbReference>
<feature type="modified residue" description="4-aspartylphosphate" evidence="2">
    <location>
        <position position="59"/>
    </location>
</feature>
<reference evidence="4 5" key="1">
    <citation type="submission" date="2017-08" db="EMBL/GenBank/DDBJ databases">
        <authorList>
            <person name="de Groot N.N."/>
        </authorList>
    </citation>
    <scope>NUCLEOTIDE SEQUENCE [LARGE SCALE GENOMIC DNA]</scope>
    <source>
        <strain evidence="4 5">USBA 352</strain>
    </source>
</reference>
<evidence type="ECO:0000313" key="5">
    <source>
        <dbReference type="Proteomes" id="UP000219331"/>
    </source>
</evidence>
<evidence type="ECO:0000259" key="3">
    <source>
        <dbReference type="PROSITE" id="PS50110"/>
    </source>
</evidence>
<keyword evidence="5" id="KW-1185">Reference proteome</keyword>
<evidence type="ECO:0000313" key="4">
    <source>
        <dbReference type="EMBL" id="SOC25477.1"/>
    </source>
</evidence>
<dbReference type="PANTHER" id="PTHR44591">
    <property type="entry name" value="STRESS RESPONSE REGULATOR PROTEIN 1"/>
    <property type="match status" value="1"/>
</dbReference>
<dbReference type="InterPro" id="IPR011006">
    <property type="entry name" value="CheY-like_superfamily"/>
</dbReference>
<dbReference type="SUPFAM" id="SSF52172">
    <property type="entry name" value="CheY-like"/>
    <property type="match status" value="1"/>
</dbReference>
<dbReference type="GO" id="GO:0000160">
    <property type="term" value="P:phosphorelay signal transduction system"/>
    <property type="evidence" value="ECO:0007669"/>
    <property type="project" value="InterPro"/>
</dbReference>
<evidence type="ECO:0000256" key="1">
    <source>
        <dbReference type="ARBA" id="ARBA00022553"/>
    </source>
</evidence>
<gene>
    <name evidence="4" type="ORF">SAMN05421512_11487</name>
</gene>
<dbReference type="EMBL" id="OBML01000014">
    <property type="protein sequence ID" value="SOC25477.1"/>
    <property type="molecule type" value="Genomic_DNA"/>
</dbReference>
<dbReference type="InterPro" id="IPR050595">
    <property type="entry name" value="Bact_response_regulator"/>
</dbReference>
<dbReference type="AlphaFoldDB" id="A0A285TQL5"/>
<dbReference type="Proteomes" id="UP000219331">
    <property type="component" value="Unassembled WGS sequence"/>
</dbReference>
<accession>A0A285TQL5</accession>
<keyword evidence="1 2" id="KW-0597">Phosphoprotein</keyword>
<dbReference type="PANTHER" id="PTHR44591:SF23">
    <property type="entry name" value="CHEY SUBFAMILY"/>
    <property type="match status" value="1"/>
</dbReference>
<organism evidence="4 5">
    <name type="scientific">Stappia indica</name>
    <dbReference type="NCBI Taxonomy" id="538381"/>
    <lineage>
        <taxon>Bacteria</taxon>
        <taxon>Pseudomonadati</taxon>
        <taxon>Pseudomonadota</taxon>
        <taxon>Alphaproteobacteria</taxon>
        <taxon>Hyphomicrobiales</taxon>
        <taxon>Stappiaceae</taxon>
        <taxon>Stappia</taxon>
    </lineage>
</organism>
<evidence type="ECO:0000256" key="2">
    <source>
        <dbReference type="PROSITE-ProRule" id="PRU00169"/>
    </source>
</evidence>
<protein>
    <submittedName>
        <fullName evidence="4">Response regulator receiver domain-containing protein</fullName>
    </submittedName>
</protein>
<dbReference type="PROSITE" id="PS50110">
    <property type="entry name" value="RESPONSE_REGULATORY"/>
    <property type="match status" value="1"/>
</dbReference>
<dbReference type="SMART" id="SM00448">
    <property type="entry name" value="REC"/>
    <property type="match status" value="1"/>
</dbReference>
<feature type="domain" description="Response regulatory" evidence="3">
    <location>
        <begin position="9"/>
        <end position="128"/>
    </location>
</feature>